<evidence type="ECO:0000256" key="2">
    <source>
        <dbReference type="ARBA" id="ARBA00022801"/>
    </source>
</evidence>
<dbReference type="SUPFAM" id="SSF53098">
    <property type="entry name" value="Ribonuclease H-like"/>
    <property type="match status" value="1"/>
</dbReference>
<dbReference type="InterPro" id="IPR041679">
    <property type="entry name" value="DNA2/NAM7-like_C"/>
</dbReference>
<feature type="domain" description="YprB ribonuclease H-like" evidence="6">
    <location>
        <begin position="312"/>
        <end position="484"/>
    </location>
</feature>
<dbReference type="AlphaFoldDB" id="A0A6M0QZG9"/>
<evidence type="ECO:0000256" key="1">
    <source>
        <dbReference type="ARBA" id="ARBA00022741"/>
    </source>
</evidence>
<dbReference type="InterPro" id="IPR012337">
    <property type="entry name" value="RNaseH-like_sf"/>
</dbReference>
<evidence type="ECO:0000256" key="3">
    <source>
        <dbReference type="ARBA" id="ARBA00022806"/>
    </source>
</evidence>
<dbReference type="Pfam" id="PF13087">
    <property type="entry name" value="AAA_12"/>
    <property type="match status" value="1"/>
</dbReference>
<keyword evidence="1" id="KW-0547">Nucleotide-binding</keyword>
<dbReference type="InterPro" id="IPR038720">
    <property type="entry name" value="YprB_RNase_H-like_dom"/>
</dbReference>
<dbReference type="CDD" id="cd17934">
    <property type="entry name" value="DEXXQc_Upf1-like"/>
    <property type="match status" value="1"/>
</dbReference>
<evidence type="ECO:0000259" key="5">
    <source>
        <dbReference type="Pfam" id="PF13087"/>
    </source>
</evidence>
<dbReference type="Proteomes" id="UP000477782">
    <property type="component" value="Unassembled WGS sequence"/>
</dbReference>
<gene>
    <name evidence="7" type="ORF">G4Z14_18395</name>
</gene>
<dbReference type="GO" id="GO:0016787">
    <property type="term" value="F:hydrolase activity"/>
    <property type="evidence" value="ECO:0007669"/>
    <property type="project" value="UniProtKB-KW"/>
</dbReference>
<dbReference type="InterPro" id="IPR019993">
    <property type="entry name" value="RecB_nuclease_TM0106_put"/>
</dbReference>
<dbReference type="GO" id="GO:0043139">
    <property type="term" value="F:5'-3' DNA helicase activity"/>
    <property type="evidence" value="ECO:0007669"/>
    <property type="project" value="TreeGrafter"/>
</dbReference>
<accession>A0A6M0QZG9</accession>
<evidence type="ECO:0000259" key="6">
    <source>
        <dbReference type="Pfam" id="PF13482"/>
    </source>
</evidence>
<protein>
    <submittedName>
        <fullName evidence="7">TM0106 family RecB-like putative nuclease</fullName>
    </submittedName>
</protein>
<dbReference type="Pfam" id="PF13482">
    <property type="entry name" value="RNase_H_2"/>
    <property type="match status" value="1"/>
</dbReference>
<evidence type="ECO:0000313" key="7">
    <source>
        <dbReference type="EMBL" id="NEY92254.1"/>
    </source>
</evidence>
<dbReference type="InterPro" id="IPR050534">
    <property type="entry name" value="Coronavir_polyprotein_1ab"/>
</dbReference>
<dbReference type="InterPro" id="IPR027417">
    <property type="entry name" value="P-loop_NTPase"/>
</dbReference>
<dbReference type="CDD" id="cd18808">
    <property type="entry name" value="SF1_C_Upf1"/>
    <property type="match status" value="1"/>
</dbReference>
<dbReference type="PANTHER" id="PTHR43788">
    <property type="entry name" value="DNA2/NAM7 HELICASE FAMILY MEMBER"/>
    <property type="match status" value="1"/>
</dbReference>
<reference evidence="7 8" key="1">
    <citation type="submission" date="2020-02" db="EMBL/GenBank/DDBJ databases">
        <authorList>
            <person name="Chen W.-M."/>
        </authorList>
    </citation>
    <scope>NUCLEOTIDE SEQUENCE [LARGE SCALE GENOMIC DNA]</scope>
    <source>
        <strain evidence="7 8">KMS-5</strain>
    </source>
</reference>
<dbReference type="InterPro" id="IPR047187">
    <property type="entry name" value="SF1_C_Upf1"/>
</dbReference>
<evidence type="ECO:0000256" key="4">
    <source>
        <dbReference type="ARBA" id="ARBA00022840"/>
    </source>
</evidence>
<keyword evidence="8" id="KW-1185">Reference proteome</keyword>
<dbReference type="Gene3D" id="3.40.50.300">
    <property type="entry name" value="P-loop containing nucleotide triphosphate hydrolases"/>
    <property type="match status" value="2"/>
</dbReference>
<name>A0A6M0QZG9_9RHOB</name>
<keyword evidence="4" id="KW-0067">ATP-binding</keyword>
<dbReference type="PANTHER" id="PTHR43788:SF8">
    <property type="entry name" value="DNA-BINDING PROTEIN SMUBP-2"/>
    <property type="match status" value="1"/>
</dbReference>
<keyword evidence="3" id="KW-0347">Helicase</keyword>
<dbReference type="GO" id="GO:0005524">
    <property type="term" value="F:ATP binding"/>
    <property type="evidence" value="ECO:0007669"/>
    <property type="project" value="UniProtKB-KW"/>
</dbReference>
<dbReference type="EMBL" id="JAAIVJ010000027">
    <property type="protein sequence ID" value="NEY92254.1"/>
    <property type="molecule type" value="Genomic_DNA"/>
</dbReference>
<dbReference type="SUPFAM" id="SSF52540">
    <property type="entry name" value="P-loop containing nucleoside triphosphate hydrolases"/>
    <property type="match status" value="1"/>
</dbReference>
<comment type="caution">
    <text evidence="7">The sequence shown here is derived from an EMBL/GenBank/DDBJ whole genome shotgun (WGS) entry which is preliminary data.</text>
</comment>
<organism evidence="7 8">
    <name type="scientific">Tabrizicola oligotrophica</name>
    <dbReference type="NCBI Taxonomy" id="2710650"/>
    <lineage>
        <taxon>Bacteria</taxon>
        <taxon>Pseudomonadati</taxon>
        <taxon>Pseudomonadota</taxon>
        <taxon>Alphaproteobacteria</taxon>
        <taxon>Rhodobacterales</taxon>
        <taxon>Paracoccaceae</taxon>
        <taxon>Tabrizicola</taxon>
    </lineage>
</organism>
<keyword evidence="2" id="KW-0378">Hydrolase</keyword>
<proteinExistence type="predicted"/>
<sequence>MRDVGGHMLFSATDLMRFMGCAHATTLDLSRLRGEGPDPREDSEDAALLQKQGDAHEAAHLARLGAAGRGIVEVARGDLVQNAATTRAALAAGPEVVFQGALLSGNWGGWSDFLERVERPSALGAFSYEVADTKLKRRPHPKHVLQLVLYSDLLTEVQGVAPEFAHVELGDGTRATLRLADYSAYARMARARLEGFVANPTPTRPILCADCGLCRWADHCESVWQAEDSLFNVANISRGQVKKLEAAGIATMEALANLDHPVRGMAENTRLRLTTQARLQHARKTGEPTFELRTPELGKGFELLPEPQPGDIFYDIEGDPHFEGGLEYLHGVWFDGEFRAFWGHDHAAEAQALSELVAFFRDRLDAHPAARIYHYAAYEITALRRLTTKYGIGEAFLDRLLRERRFVDLFAVVRGSLIGSEANYSIKSMEAFYGRKRDGEVKTAGGSVVAYERWRETGDRQILDEIEDYNRVDCISTEELRDWLAVIRPAAPWPVLGQDAGTKEAEEDADTQALRAALAASGLPQDRQEILFNLGVFHKREAKPAQWAVFDSVGKDEDDLIDDLDALAGLEAMGPAEQVKRSMARTYLFPPQETKLRGGRQATVPVVDGAPATVSIEALDRTAREITVKAGPAKAHLLTDQLTLHPDWPLNTDVIAAALRDVIADQCGSRRFTAVDDLLSRAAPRLTTGTPSDLPNGADPVAGTLAAVAAMDGTVLPIQGPPGTGKTYVTARAILALVRVGHRVGVASNSHEAIRNVLMGCLSALEDSDPDITLENAELAHKVSAGEDGYPDGFTGITRASSNDDPALQQAHVVGGTAWFFARPEFEQAFDWLFVDEAGQVGLANMVAMGRAARNIVLVGDPRQLPQVIQGAHPAPANLSCLDWMLGNHATVPPDRGIFLPVSRRMHPDVCRFISDQVYEGRLISHPDNARQGVSGTAFPEAGAFWVPVSHEGNAQIAPEEVAAIQAAIRDLLKGTWTEKDGTTRPMRQTDIIVVAPYNAQVNALRDALPDGIRVGTVDKFQGQEAPVCLVSMTASSAEETSRGMEFLFSLNRINVAVSRAKGLSLVFGAPRLREAKCETVEQMRLVNTLCALKLWQSDQKGGSMDQEERK</sequence>
<dbReference type="Pfam" id="PF13604">
    <property type="entry name" value="AAA_30"/>
    <property type="match status" value="1"/>
</dbReference>
<feature type="domain" description="DNA2/NAM7 helicase-like C-terminal" evidence="5">
    <location>
        <begin position="896"/>
        <end position="1070"/>
    </location>
</feature>
<evidence type="ECO:0000313" key="8">
    <source>
        <dbReference type="Proteomes" id="UP000477782"/>
    </source>
</evidence>
<dbReference type="NCBIfam" id="TIGR03491">
    <property type="entry name" value="TM0106 family RecB-like putative nuclease"/>
    <property type="match status" value="1"/>
</dbReference>